<protein>
    <submittedName>
        <fullName evidence="1">Uncharacterized protein</fullName>
    </submittedName>
</protein>
<organism evidence="1 2">
    <name type="scientific">Anaplasma phagocytophilum str. ApWI1</name>
    <dbReference type="NCBI Taxonomy" id="1359155"/>
    <lineage>
        <taxon>Bacteria</taxon>
        <taxon>Pseudomonadati</taxon>
        <taxon>Pseudomonadota</taxon>
        <taxon>Alphaproteobacteria</taxon>
        <taxon>Rickettsiales</taxon>
        <taxon>Anaplasmataceae</taxon>
        <taxon>Anaplasma</taxon>
        <taxon>phagocytophilum group</taxon>
    </lineage>
</organism>
<sequence>MLYALTVGINSILHKRYIWKICFKVLFGDVRSLRGIDIQ</sequence>
<dbReference type="EMBL" id="LAOF01000001">
    <property type="protein sequence ID" value="KJV85338.1"/>
    <property type="molecule type" value="Genomic_DNA"/>
</dbReference>
<accession>A0A0F3PYI5</accession>
<dbReference type="AlphaFoldDB" id="A0A0F3PYI5"/>
<dbReference type="Proteomes" id="UP000033622">
    <property type="component" value="Unassembled WGS sequence"/>
</dbReference>
<evidence type="ECO:0000313" key="2">
    <source>
        <dbReference type="Proteomes" id="UP000033622"/>
    </source>
</evidence>
<proteinExistence type="predicted"/>
<reference evidence="1 2" key="1">
    <citation type="submission" date="2015-01" db="EMBL/GenBank/DDBJ databases">
        <title>Genome Sequencing of Rickettsiales.</title>
        <authorList>
            <person name="Daugherty S.C."/>
            <person name="Su Q."/>
            <person name="Abolude K."/>
            <person name="Beier-Sexton M."/>
            <person name="Carlyon J.A."/>
            <person name="Carter R."/>
            <person name="Day N.P."/>
            <person name="Dumler S.J."/>
            <person name="Dyachenko V."/>
            <person name="Godinez A."/>
            <person name="Kurtti T.J."/>
            <person name="Lichay M."/>
            <person name="Mullins K.E."/>
            <person name="Ott S."/>
            <person name="Pappas-Brown V."/>
            <person name="Paris D.H."/>
            <person name="Patel P."/>
            <person name="Richards A.L."/>
            <person name="Sadzewicz L."/>
            <person name="Sears K."/>
            <person name="Seidman D."/>
            <person name="Sengamalay N."/>
            <person name="Stenos J."/>
            <person name="Tallon L.J."/>
            <person name="Vincent G."/>
            <person name="Fraser C.M."/>
            <person name="Munderloh U."/>
            <person name="Dunning-Hotopp J.C."/>
        </authorList>
    </citation>
    <scope>NUCLEOTIDE SEQUENCE [LARGE SCALE GENOMIC DNA]</scope>
    <source>
        <strain evidence="1 2">ApWI1</strain>
    </source>
</reference>
<name>A0A0F3PYI5_ANAPH</name>
<comment type="caution">
    <text evidence="1">The sequence shown here is derived from an EMBL/GenBank/DDBJ whole genome shotgun (WGS) entry which is preliminary data.</text>
</comment>
<gene>
    <name evidence="1" type="ORF">APHWI1_0362</name>
</gene>
<evidence type="ECO:0000313" key="1">
    <source>
        <dbReference type="EMBL" id="KJV85338.1"/>
    </source>
</evidence>